<evidence type="ECO:0000256" key="10">
    <source>
        <dbReference type="ARBA" id="ARBA00022519"/>
    </source>
</evidence>
<reference evidence="30" key="1">
    <citation type="submission" date="2018-02" db="EMBL/GenBank/DDBJ databases">
        <authorList>
            <person name="Hausmann B."/>
        </authorList>
    </citation>
    <scope>NUCLEOTIDE SEQUENCE [LARGE SCALE GENOMIC DNA]</scope>
    <source>
        <strain evidence="30">Peat soil MAG SbA5</strain>
    </source>
</reference>
<keyword evidence="16" id="KW-0408">Iron</keyword>
<dbReference type="InterPro" id="IPR039393">
    <property type="entry name" value="Rhizopine-oxygenase-like"/>
</dbReference>
<keyword evidence="18" id="KW-0520">NAD</keyword>
<comment type="function">
    <text evidence="2">NQR complex catalyzes the reduction of ubiquinone-1 to ubiquinol by two successive reactions, coupled with the transport of Na(+) ions from the cytoplasm to the periplasm. The first step is catalyzed by NqrF, which accepts electrons from NADH and reduces ubiquinone-1 to ubisemiquinone by a one-electron transfer pathway.</text>
</comment>
<dbReference type="Pfam" id="PF00175">
    <property type="entry name" value="NAD_binding_1"/>
    <property type="match status" value="1"/>
</dbReference>
<protein>
    <recommendedName>
        <fullName evidence="7">Na(+)-translocating NADH-quinone reductase subunit F</fullName>
        <ecNumber evidence="6">7.2.1.1</ecNumber>
    </recommendedName>
    <alternativeName>
        <fullName evidence="24">NQR complex subunit F</fullName>
    </alternativeName>
    <alternativeName>
        <fullName evidence="23">NQR-1 subunit F</fullName>
    </alternativeName>
</protein>
<gene>
    <name evidence="29" type="ORF">SBA5_150021</name>
</gene>
<keyword evidence="9" id="KW-1003">Cell membrane</keyword>
<dbReference type="PROSITE" id="PS51384">
    <property type="entry name" value="FAD_FR"/>
    <property type="match status" value="1"/>
</dbReference>
<keyword evidence="13" id="KW-0479">Metal-binding</keyword>
<dbReference type="NCBIfam" id="TIGR01941">
    <property type="entry name" value="nqrF"/>
    <property type="match status" value="1"/>
</dbReference>
<comment type="similarity">
    <text evidence="4">Belongs to the NqrF family.</text>
</comment>
<dbReference type="CDD" id="cd06188">
    <property type="entry name" value="NADH_quinone_reductase"/>
    <property type="match status" value="1"/>
</dbReference>
<dbReference type="GO" id="GO:0016655">
    <property type="term" value="F:oxidoreductase activity, acting on NAD(P)H, quinone or similar compound as acceptor"/>
    <property type="evidence" value="ECO:0007669"/>
    <property type="project" value="InterPro"/>
</dbReference>
<evidence type="ECO:0000256" key="20">
    <source>
        <dbReference type="ARBA" id="ARBA00023075"/>
    </source>
</evidence>
<dbReference type="Gene3D" id="2.102.10.10">
    <property type="entry name" value="Rieske [2Fe-2S] iron-sulphur domain"/>
    <property type="match status" value="1"/>
</dbReference>
<keyword evidence="12" id="KW-0001">2Fe-2S</keyword>
<accession>A0A2N9L4P1</accession>
<evidence type="ECO:0000256" key="22">
    <source>
        <dbReference type="ARBA" id="ARBA00023201"/>
    </source>
</evidence>
<evidence type="ECO:0000256" key="3">
    <source>
        <dbReference type="ARBA" id="ARBA00004533"/>
    </source>
</evidence>
<keyword evidence="26" id="KW-1133">Transmembrane helix</keyword>
<feature type="transmembrane region" description="Helical" evidence="26">
    <location>
        <begin position="165"/>
        <end position="182"/>
    </location>
</feature>
<dbReference type="SUPFAM" id="SSF63380">
    <property type="entry name" value="Riboflavin synthase domain-like"/>
    <property type="match status" value="1"/>
</dbReference>
<keyword evidence="21 26" id="KW-0472">Membrane</keyword>
<dbReference type="InterPro" id="IPR039261">
    <property type="entry name" value="FNR_nucleotide-bd"/>
</dbReference>
<comment type="cofactor">
    <cofactor evidence="1">
        <name>FAD</name>
        <dbReference type="ChEBI" id="CHEBI:57692"/>
    </cofactor>
</comment>
<organism evidence="29 30">
    <name type="scientific">Candidatus Sulfuritelmatomonas gaucii</name>
    <dbReference type="NCBI Taxonomy" id="2043161"/>
    <lineage>
        <taxon>Bacteria</taxon>
        <taxon>Pseudomonadati</taxon>
        <taxon>Acidobacteriota</taxon>
        <taxon>Terriglobia</taxon>
        <taxon>Terriglobales</taxon>
        <taxon>Acidobacteriaceae</taxon>
        <taxon>Candidatus Sulfuritelmatomonas</taxon>
    </lineage>
</organism>
<dbReference type="Gene3D" id="3.40.50.80">
    <property type="entry name" value="Nucleotide-binding domain of ferredoxin-NADP reductase (FNR) module"/>
    <property type="match status" value="1"/>
</dbReference>
<dbReference type="AlphaFoldDB" id="A0A2N9L4P1"/>
<dbReference type="InterPro" id="IPR017938">
    <property type="entry name" value="Riboflavin_synthase-like_b-brl"/>
</dbReference>
<dbReference type="InterPro" id="IPR017941">
    <property type="entry name" value="Rieske_2Fe-2S"/>
</dbReference>
<evidence type="ECO:0000256" key="18">
    <source>
        <dbReference type="ARBA" id="ARBA00023027"/>
    </source>
</evidence>
<feature type="domain" description="FAD-binding FR-type" evidence="28">
    <location>
        <begin position="482"/>
        <end position="628"/>
    </location>
</feature>
<evidence type="ECO:0000256" key="25">
    <source>
        <dbReference type="ARBA" id="ARBA00048891"/>
    </source>
</evidence>
<dbReference type="OrthoDB" id="9796486at2"/>
<evidence type="ECO:0000256" key="8">
    <source>
        <dbReference type="ARBA" id="ARBA00022448"/>
    </source>
</evidence>
<evidence type="ECO:0000259" key="27">
    <source>
        <dbReference type="PROSITE" id="PS51296"/>
    </source>
</evidence>
<dbReference type="SUPFAM" id="SSF50022">
    <property type="entry name" value="ISP domain"/>
    <property type="match status" value="1"/>
</dbReference>
<evidence type="ECO:0000313" key="30">
    <source>
        <dbReference type="Proteomes" id="UP000239735"/>
    </source>
</evidence>
<evidence type="ECO:0000256" key="15">
    <source>
        <dbReference type="ARBA" id="ARBA00022967"/>
    </source>
</evidence>
<keyword evidence="26" id="KW-0812">Transmembrane</keyword>
<evidence type="ECO:0000256" key="26">
    <source>
        <dbReference type="SAM" id="Phobius"/>
    </source>
</evidence>
<dbReference type="PANTHER" id="PTHR43644:SF1">
    <property type="entry name" value="NAD(P)H-FLAVIN REDUCTASE"/>
    <property type="match status" value="1"/>
</dbReference>
<dbReference type="GO" id="GO:0006629">
    <property type="term" value="P:lipid metabolic process"/>
    <property type="evidence" value="ECO:0007669"/>
    <property type="project" value="InterPro"/>
</dbReference>
<evidence type="ECO:0000256" key="24">
    <source>
        <dbReference type="ARBA" id="ARBA00030787"/>
    </source>
</evidence>
<evidence type="ECO:0000256" key="16">
    <source>
        <dbReference type="ARBA" id="ARBA00023004"/>
    </source>
</evidence>
<keyword evidence="11" id="KW-0285">Flavoprotein</keyword>
<evidence type="ECO:0000256" key="9">
    <source>
        <dbReference type="ARBA" id="ARBA00022475"/>
    </source>
</evidence>
<evidence type="ECO:0000256" key="21">
    <source>
        <dbReference type="ARBA" id="ARBA00023136"/>
    </source>
</evidence>
<dbReference type="SUPFAM" id="SSF52343">
    <property type="entry name" value="Ferredoxin reductase-like, C-terminal NADP-linked domain"/>
    <property type="match status" value="1"/>
</dbReference>
<name>A0A2N9L4P1_9BACT</name>
<evidence type="ECO:0000256" key="7">
    <source>
        <dbReference type="ARBA" id="ARBA00019729"/>
    </source>
</evidence>
<dbReference type="PROSITE" id="PS51296">
    <property type="entry name" value="RIESKE"/>
    <property type="match status" value="1"/>
</dbReference>
<evidence type="ECO:0000256" key="11">
    <source>
        <dbReference type="ARBA" id="ARBA00022630"/>
    </source>
</evidence>
<evidence type="ECO:0000256" key="19">
    <source>
        <dbReference type="ARBA" id="ARBA00023065"/>
    </source>
</evidence>
<dbReference type="EMBL" id="OKRB01000057">
    <property type="protein sequence ID" value="SPE18287.1"/>
    <property type="molecule type" value="Genomic_DNA"/>
</dbReference>
<evidence type="ECO:0000259" key="28">
    <source>
        <dbReference type="PROSITE" id="PS51384"/>
    </source>
</evidence>
<dbReference type="GO" id="GO:0006814">
    <property type="term" value="P:sodium ion transport"/>
    <property type="evidence" value="ECO:0007669"/>
    <property type="project" value="UniProtKB-KW"/>
</dbReference>
<dbReference type="PANTHER" id="PTHR43644">
    <property type="entry name" value="NA(+)-TRANSLOCATING NADH-QUINONE REDUCTASE SUBUNIT"/>
    <property type="match status" value="1"/>
</dbReference>
<evidence type="ECO:0000256" key="1">
    <source>
        <dbReference type="ARBA" id="ARBA00001974"/>
    </source>
</evidence>
<dbReference type="CDD" id="cd03511">
    <property type="entry name" value="Rhizopine-oxygenase-like"/>
    <property type="match status" value="1"/>
</dbReference>
<keyword evidence="14" id="KW-0274">FAD</keyword>
<evidence type="ECO:0000256" key="6">
    <source>
        <dbReference type="ARBA" id="ARBA00013099"/>
    </source>
</evidence>
<comment type="subcellular location">
    <subcellularLocation>
        <location evidence="3">Cell inner membrane</location>
    </subcellularLocation>
</comment>
<dbReference type="GO" id="GO:0046872">
    <property type="term" value="F:metal ion binding"/>
    <property type="evidence" value="ECO:0007669"/>
    <property type="project" value="UniProtKB-KW"/>
</dbReference>
<keyword evidence="8" id="KW-0813">Transport</keyword>
<evidence type="ECO:0000313" key="29">
    <source>
        <dbReference type="EMBL" id="SPE18287.1"/>
    </source>
</evidence>
<dbReference type="GO" id="GO:0051537">
    <property type="term" value="F:2 iron, 2 sulfur cluster binding"/>
    <property type="evidence" value="ECO:0007669"/>
    <property type="project" value="UniProtKB-KW"/>
</dbReference>
<keyword evidence="10" id="KW-0997">Cell inner membrane</keyword>
<dbReference type="InterPro" id="IPR010205">
    <property type="entry name" value="NqrF"/>
</dbReference>
<keyword evidence="17" id="KW-0411">Iron-sulfur</keyword>
<keyword evidence="15" id="KW-1278">Translocase</keyword>
<evidence type="ECO:0000256" key="14">
    <source>
        <dbReference type="ARBA" id="ARBA00022827"/>
    </source>
</evidence>
<dbReference type="InterPro" id="IPR017927">
    <property type="entry name" value="FAD-bd_FR_type"/>
</dbReference>
<dbReference type="GO" id="GO:0005886">
    <property type="term" value="C:plasma membrane"/>
    <property type="evidence" value="ECO:0007669"/>
    <property type="project" value="UniProtKB-SubCell"/>
</dbReference>
<comment type="catalytic activity">
    <reaction evidence="25">
        <text>a ubiquinone + n Na(+)(in) + NADH + H(+) = a ubiquinol + n Na(+)(out) + NAD(+)</text>
        <dbReference type="Rhea" id="RHEA:47748"/>
        <dbReference type="Rhea" id="RHEA-COMP:9565"/>
        <dbReference type="Rhea" id="RHEA-COMP:9566"/>
        <dbReference type="ChEBI" id="CHEBI:15378"/>
        <dbReference type="ChEBI" id="CHEBI:16389"/>
        <dbReference type="ChEBI" id="CHEBI:17976"/>
        <dbReference type="ChEBI" id="CHEBI:29101"/>
        <dbReference type="ChEBI" id="CHEBI:57540"/>
        <dbReference type="ChEBI" id="CHEBI:57945"/>
        <dbReference type="EC" id="7.2.1.1"/>
    </reaction>
</comment>
<keyword evidence="22" id="KW-0915">Sodium</keyword>
<dbReference type="Pfam" id="PF00355">
    <property type="entry name" value="Rieske"/>
    <property type="match status" value="1"/>
</dbReference>
<keyword evidence="19" id="KW-0406">Ion transport</keyword>
<evidence type="ECO:0000256" key="13">
    <source>
        <dbReference type="ARBA" id="ARBA00022723"/>
    </source>
</evidence>
<dbReference type="InterPro" id="IPR005804">
    <property type="entry name" value="FA_desaturase_dom"/>
</dbReference>
<evidence type="ECO:0000256" key="17">
    <source>
        <dbReference type="ARBA" id="ARBA00023014"/>
    </source>
</evidence>
<feature type="domain" description="Rieske" evidence="27">
    <location>
        <begin position="373"/>
        <end position="469"/>
    </location>
</feature>
<dbReference type="InterPro" id="IPR036922">
    <property type="entry name" value="Rieske_2Fe-2S_sf"/>
</dbReference>
<dbReference type="FunFam" id="3.40.50.80:FF:000014">
    <property type="entry name" value="Na(+)-translocating NADH-quinone reductase subunit F"/>
    <property type="match status" value="1"/>
</dbReference>
<evidence type="ECO:0000256" key="4">
    <source>
        <dbReference type="ARBA" id="ARBA00005570"/>
    </source>
</evidence>
<dbReference type="EC" id="7.2.1.1" evidence="6"/>
<sequence length="764" mass="86770">MSQNAAILEKPVPRPDYSLTGVNSTLAIEKGLAEADWYQCQVPRATMRELLVRRDGPAIRDTILWFVLLVGLGILTWKLWGTWWVVLPYAMYAVLYGTSSDSRWHECGHGTAFRSDWMNIAIYEIASFMVMRESVLWRWSHNRHHSDTIIVGRDPEIQVPRPPDLLALVLSLFAVGVYRNHFTSLVRHALGRIPDSERSFIPETEFARVYRNARIYLAIYAVVIAGAVLWHSWIPIFLFVLPQFFGTWLMIIHNTPQHAGLAENVLDHRLNCRTVYMNPISRFIYWNMNYHVEHHMFPLVPYHALLRLHATVKDDCPPPYPSILSAWREILPTVLRQRKDPAYHVKRKLPEPKARTREACFAPEAEPDAGGWVQVCAAADLRIADAIRFDHSRKTYALYRDEEGKLYATDGLCTHGNTHLSDGLVKGGIIECPKHNGRFHLVDGSPARAPVCRGLATYPVVERDGRIFVDVVHAGGVGARAHTTFKFRVVSNRSVATFIKELVLEPEIAAEDGAAALAFTPGDYLQLDIPAYDSIRFSEFDIPEPFATVWRNQHVFDLEARNPQPGKRNNYSLAGNPRTERQLRFNVRIATPPPGQDCAPGVGSSYVFSLKPGDTVTAIGPFGDFHIKPTQHEMVYIGGGAGMAPLRAHLSHLLETESSARKITYWYGARSRQEIFYEEYFRKLEEHHPNFSFHLALSSPLEDDNWMGPVGFIHEVVLEQYLRDHPSPEGAEYYLCGPPMMIKACNRMLKLLGVAEKQIAYDEF</sequence>
<evidence type="ECO:0000256" key="5">
    <source>
        <dbReference type="ARBA" id="ARBA00011309"/>
    </source>
</evidence>
<dbReference type="Gene3D" id="2.40.30.10">
    <property type="entry name" value="Translation factors"/>
    <property type="match status" value="1"/>
</dbReference>
<comment type="subunit">
    <text evidence="5">Composed of six subunits; NqrA, NqrB, NqrC, NqrD, NqrE and NqrF.</text>
</comment>
<dbReference type="Pfam" id="PF00487">
    <property type="entry name" value="FA_desaturase"/>
    <property type="match status" value="1"/>
</dbReference>
<dbReference type="InterPro" id="IPR001433">
    <property type="entry name" value="OxRdtase_FAD/NAD-bd"/>
</dbReference>
<evidence type="ECO:0000256" key="12">
    <source>
        <dbReference type="ARBA" id="ARBA00022714"/>
    </source>
</evidence>
<evidence type="ECO:0000256" key="2">
    <source>
        <dbReference type="ARBA" id="ARBA00002972"/>
    </source>
</evidence>
<evidence type="ECO:0000256" key="23">
    <source>
        <dbReference type="ARBA" id="ARBA00030032"/>
    </source>
</evidence>
<feature type="transmembrane region" description="Helical" evidence="26">
    <location>
        <begin position="63"/>
        <end position="86"/>
    </location>
</feature>
<proteinExistence type="inferred from homology"/>
<dbReference type="Proteomes" id="UP000239735">
    <property type="component" value="Unassembled WGS sequence"/>
</dbReference>
<dbReference type="CDD" id="cd03528">
    <property type="entry name" value="Rieske_RO_ferredoxin"/>
    <property type="match status" value="1"/>
</dbReference>
<keyword evidence="22" id="KW-0739">Sodium transport</keyword>
<keyword evidence="20" id="KW-0830">Ubiquinone</keyword>
<feature type="transmembrane region" description="Helical" evidence="26">
    <location>
        <begin position="215"/>
        <end position="241"/>
    </location>
</feature>